<gene>
    <name evidence="3" type="ORF">ABVT43_10025</name>
</gene>
<name>A0ABV2BU50_9GAMM</name>
<keyword evidence="1" id="KW-1133">Transmembrane helix</keyword>
<dbReference type="PANTHER" id="PTHR40547:SF1">
    <property type="entry name" value="SLL0298 PROTEIN"/>
    <property type="match status" value="1"/>
</dbReference>
<dbReference type="InterPro" id="IPR018639">
    <property type="entry name" value="DUF2062"/>
</dbReference>
<dbReference type="Proteomes" id="UP001548189">
    <property type="component" value="Unassembled WGS sequence"/>
</dbReference>
<sequence>MPRKLIKRYLPNPEKIKNNKFLSLFGRFIHDPQLWHLTRYSVSNAFLVGLFCAFIPVPFQMLLAAGGAIIFRANIAISIALVWLTNPVTMPVVFGFTYLVGVWLLGQESSTFEFELSWEWLSQNLNEFWQPLFLGSIVCGVVCALLGYVGIRLFWRLHILSAWQQRLKNRKQKKAS</sequence>
<organism evidence="3 4">
    <name type="scientific">Aliikangiella maris</name>
    <dbReference type="NCBI Taxonomy" id="3162458"/>
    <lineage>
        <taxon>Bacteria</taxon>
        <taxon>Pseudomonadati</taxon>
        <taxon>Pseudomonadota</taxon>
        <taxon>Gammaproteobacteria</taxon>
        <taxon>Oceanospirillales</taxon>
        <taxon>Pleioneaceae</taxon>
        <taxon>Aliikangiella</taxon>
    </lineage>
</organism>
<feature type="transmembrane region" description="Helical" evidence="1">
    <location>
        <begin position="132"/>
        <end position="155"/>
    </location>
</feature>
<dbReference type="PANTHER" id="PTHR40547">
    <property type="entry name" value="SLL0298 PROTEIN"/>
    <property type="match status" value="1"/>
</dbReference>
<keyword evidence="1" id="KW-0472">Membrane</keyword>
<dbReference type="RefSeq" id="WP_353896049.1">
    <property type="nucleotide sequence ID" value="NZ_JBEVCJ010000010.1"/>
</dbReference>
<proteinExistence type="predicted"/>
<dbReference type="Pfam" id="PF09835">
    <property type="entry name" value="DUF2062"/>
    <property type="match status" value="1"/>
</dbReference>
<comment type="caution">
    <text evidence="3">The sequence shown here is derived from an EMBL/GenBank/DDBJ whole genome shotgun (WGS) entry which is preliminary data.</text>
</comment>
<protein>
    <submittedName>
        <fullName evidence="3">DUF2062 domain-containing protein</fullName>
    </submittedName>
</protein>
<evidence type="ECO:0000256" key="1">
    <source>
        <dbReference type="SAM" id="Phobius"/>
    </source>
</evidence>
<evidence type="ECO:0000259" key="2">
    <source>
        <dbReference type="Pfam" id="PF09835"/>
    </source>
</evidence>
<feature type="domain" description="DUF2062" evidence="2">
    <location>
        <begin position="24"/>
        <end position="163"/>
    </location>
</feature>
<evidence type="ECO:0000313" key="4">
    <source>
        <dbReference type="Proteomes" id="UP001548189"/>
    </source>
</evidence>
<feature type="transmembrane region" description="Helical" evidence="1">
    <location>
        <begin position="37"/>
        <end position="57"/>
    </location>
</feature>
<keyword evidence="1" id="KW-0812">Transmembrane</keyword>
<reference evidence="3 4" key="1">
    <citation type="submission" date="2024-06" db="EMBL/GenBank/DDBJ databases">
        <authorList>
            <person name="Li F."/>
        </authorList>
    </citation>
    <scope>NUCLEOTIDE SEQUENCE [LARGE SCALE GENOMIC DNA]</scope>
    <source>
        <strain evidence="3 4">GXAS 311</strain>
    </source>
</reference>
<keyword evidence="4" id="KW-1185">Reference proteome</keyword>
<evidence type="ECO:0000313" key="3">
    <source>
        <dbReference type="EMBL" id="MET1255463.1"/>
    </source>
</evidence>
<accession>A0ABV2BU50</accession>
<dbReference type="EMBL" id="JBEVCJ010000010">
    <property type="protein sequence ID" value="MET1255463.1"/>
    <property type="molecule type" value="Genomic_DNA"/>
</dbReference>